<dbReference type="GO" id="GO:0016020">
    <property type="term" value="C:membrane"/>
    <property type="evidence" value="ECO:0007669"/>
    <property type="project" value="InterPro"/>
</dbReference>
<dbReference type="PANTHER" id="PTHR43166">
    <property type="entry name" value="AMINO ACID IMPORT ATP-BINDING PROTEIN"/>
    <property type="match status" value="1"/>
</dbReference>
<dbReference type="RefSeq" id="WP_213513587.1">
    <property type="nucleotide sequence ID" value="NZ_BOSE01000001.1"/>
</dbReference>
<dbReference type="SUPFAM" id="SSF52540">
    <property type="entry name" value="P-loop containing nucleoside triphosphate hydrolases"/>
    <property type="match status" value="1"/>
</dbReference>
<evidence type="ECO:0000313" key="10">
    <source>
        <dbReference type="Proteomes" id="UP000683139"/>
    </source>
</evidence>
<keyword evidence="5" id="KW-0918">Phosphonate transport</keyword>
<dbReference type="InterPro" id="IPR012693">
    <property type="entry name" value="ABC_transpr_PhnC"/>
</dbReference>
<evidence type="ECO:0000313" key="9">
    <source>
        <dbReference type="EMBL" id="GIP15371.1"/>
    </source>
</evidence>
<keyword evidence="3" id="KW-0547">Nucleotide-binding</keyword>
<dbReference type="GO" id="GO:0005524">
    <property type="term" value="F:ATP binding"/>
    <property type="evidence" value="ECO:0007669"/>
    <property type="project" value="UniProtKB-KW"/>
</dbReference>
<keyword evidence="1" id="KW-0813">Transport</keyword>
<dbReference type="InterPro" id="IPR027417">
    <property type="entry name" value="P-loop_NTPase"/>
</dbReference>
<evidence type="ECO:0000256" key="4">
    <source>
        <dbReference type="ARBA" id="ARBA00022840"/>
    </source>
</evidence>
<evidence type="ECO:0000256" key="2">
    <source>
        <dbReference type="ARBA" id="ARBA00022475"/>
    </source>
</evidence>
<feature type="domain" description="ABC transporter" evidence="8">
    <location>
        <begin position="2"/>
        <end position="246"/>
    </location>
</feature>
<dbReference type="PROSITE" id="PS00211">
    <property type="entry name" value="ABC_TRANSPORTER_1"/>
    <property type="match status" value="1"/>
</dbReference>
<keyword evidence="2" id="KW-1003">Cell membrane</keyword>
<dbReference type="PROSITE" id="PS50893">
    <property type="entry name" value="ABC_TRANSPORTER_2"/>
    <property type="match status" value="1"/>
</dbReference>
<dbReference type="GO" id="GO:0015416">
    <property type="term" value="F:ABC-type phosphonate transporter activity"/>
    <property type="evidence" value="ECO:0007669"/>
    <property type="project" value="InterPro"/>
</dbReference>
<proteinExistence type="predicted"/>
<dbReference type="InterPro" id="IPR050086">
    <property type="entry name" value="MetN_ABC_transporter-like"/>
</dbReference>
<dbReference type="EMBL" id="BOSE01000001">
    <property type="protein sequence ID" value="GIP15371.1"/>
    <property type="molecule type" value="Genomic_DNA"/>
</dbReference>
<evidence type="ECO:0000256" key="6">
    <source>
        <dbReference type="ARBA" id="ARBA00022967"/>
    </source>
</evidence>
<keyword evidence="10" id="KW-1185">Reference proteome</keyword>
<evidence type="ECO:0000256" key="1">
    <source>
        <dbReference type="ARBA" id="ARBA00022448"/>
    </source>
</evidence>
<dbReference type="NCBIfam" id="TIGR02315">
    <property type="entry name" value="ABC_phnC"/>
    <property type="match status" value="1"/>
</dbReference>
<keyword evidence="6" id="KW-1278">Translocase</keyword>
<name>A0A919YQ82_9BACL</name>
<dbReference type="InterPro" id="IPR003439">
    <property type="entry name" value="ABC_transporter-like_ATP-bd"/>
</dbReference>
<dbReference type="AlphaFoldDB" id="A0A919YQ82"/>
<dbReference type="Proteomes" id="UP000683139">
    <property type="component" value="Unassembled WGS sequence"/>
</dbReference>
<dbReference type="InterPro" id="IPR003593">
    <property type="entry name" value="AAA+_ATPase"/>
</dbReference>
<evidence type="ECO:0000259" key="8">
    <source>
        <dbReference type="PROSITE" id="PS50893"/>
    </source>
</evidence>
<sequence length="266" mass="29850">MIQFEQVNKQYPNGYHALKNINAVIEQGEFVAIIGLSGAGKSTLLRCINRMHHITDGSLKVNDVEISELRGRQIRRLRRNIGMIFQSFNLVTRMSVIKNVLVAFVPEMPWWRKLLGIFTKEEKKQALMALDRVGILDKAFVRVDQLSGGQQQRVALARTLAQNPSIILADEPVASLDPVTAHQVMNDFKNINEQLNMTILINIHHVDLALAYASRVIGIRAGEIVFDGTAEEVNEQILHHIYNGKLEEGGLGEHAEQTAAEKHYTA</sequence>
<accession>A0A919YQ82</accession>
<dbReference type="SMART" id="SM00382">
    <property type="entry name" value="AAA"/>
    <property type="match status" value="1"/>
</dbReference>
<reference evidence="9" key="1">
    <citation type="submission" date="2021-03" db="EMBL/GenBank/DDBJ databases">
        <title>Antimicrobial resistance genes in bacteria isolated from Japanese honey, and their potential for conferring macrolide and lincosamide resistance in the American foulbrood pathogen Paenibacillus larvae.</title>
        <authorList>
            <person name="Okamoto M."/>
            <person name="Kumagai M."/>
            <person name="Kanamori H."/>
            <person name="Takamatsu D."/>
        </authorList>
    </citation>
    <scope>NUCLEOTIDE SEQUENCE</scope>
    <source>
        <strain evidence="9">J40TS1</strain>
    </source>
</reference>
<dbReference type="PANTHER" id="PTHR43166:SF6">
    <property type="entry name" value="PHOSPHONATES IMPORT ATP-BINDING PROTEIN PHNC"/>
    <property type="match status" value="1"/>
</dbReference>
<protein>
    <submittedName>
        <fullName evidence="9">Phosphonates import ATP-binding protein PhnC</fullName>
    </submittedName>
</protein>
<dbReference type="GO" id="GO:0016887">
    <property type="term" value="F:ATP hydrolysis activity"/>
    <property type="evidence" value="ECO:0007669"/>
    <property type="project" value="InterPro"/>
</dbReference>
<dbReference type="InterPro" id="IPR017871">
    <property type="entry name" value="ABC_transporter-like_CS"/>
</dbReference>
<evidence type="ECO:0000256" key="7">
    <source>
        <dbReference type="ARBA" id="ARBA00023136"/>
    </source>
</evidence>
<organism evidence="9 10">
    <name type="scientific">Paenibacillus montaniterrae</name>
    <dbReference type="NCBI Taxonomy" id="429341"/>
    <lineage>
        <taxon>Bacteria</taxon>
        <taxon>Bacillati</taxon>
        <taxon>Bacillota</taxon>
        <taxon>Bacilli</taxon>
        <taxon>Bacillales</taxon>
        <taxon>Paenibacillaceae</taxon>
        <taxon>Paenibacillus</taxon>
    </lineage>
</organism>
<comment type="caution">
    <text evidence="9">The sequence shown here is derived from an EMBL/GenBank/DDBJ whole genome shotgun (WGS) entry which is preliminary data.</text>
</comment>
<dbReference type="Pfam" id="PF00005">
    <property type="entry name" value="ABC_tran"/>
    <property type="match status" value="1"/>
</dbReference>
<evidence type="ECO:0000256" key="5">
    <source>
        <dbReference type="ARBA" id="ARBA00022885"/>
    </source>
</evidence>
<evidence type="ECO:0000256" key="3">
    <source>
        <dbReference type="ARBA" id="ARBA00022741"/>
    </source>
</evidence>
<gene>
    <name evidence="9" type="primary">phnC_2</name>
    <name evidence="9" type="ORF">J40TS1_10130</name>
</gene>
<dbReference type="Gene3D" id="3.40.50.300">
    <property type="entry name" value="P-loop containing nucleotide triphosphate hydrolases"/>
    <property type="match status" value="1"/>
</dbReference>
<keyword evidence="4 9" id="KW-0067">ATP-binding</keyword>
<dbReference type="CDD" id="cd03256">
    <property type="entry name" value="ABC_PhnC_transporter"/>
    <property type="match status" value="1"/>
</dbReference>
<keyword evidence="7" id="KW-0472">Membrane</keyword>